<keyword evidence="1" id="KW-1185">Reference proteome</keyword>
<evidence type="ECO:0000313" key="2">
    <source>
        <dbReference type="RefSeq" id="XP_065657942.1"/>
    </source>
</evidence>
<accession>A0ABM4C8J6</accession>
<reference evidence="2" key="1">
    <citation type="submission" date="2025-08" db="UniProtKB">
        <authorList>
            <consortium name="RefSeq"/>
        </authorList>
    </citation>
    <scope>IDENTIFICATION</scope>
</reference>
<dbReference type="RefSeq" id="XP_065657942.1">
    <property type="nucleotide sequence ID" value="XM_065801870.1"/>
</dbReference>
<organism evidence="1 2">
    <name type="scientific">Hydra vulgaris</name>
    <name type="common">Hydra</name>
    <name type="synonym">Hydra attenuata</name>
    <dbReference type="NCBI Taxonomy" id="6087"/>
    <lineage>
        <taxon>Eukaryota</taxon>
        <taxon>Metazoa</taxon>
        <taxon>Cnidaria</taxon>
        <taxon>Hydrozoa</taxon>
        <taxon>Hydroidolina</taxon>
        <taxon>Anthoathecata</taxon>
        <taxon>Aplanulata</taxon>
        <taxon>Hydridae</taxon>
        <taxon>Hydra</taxon>
    </lineage>
</organism>
<gene>
    <name evidence="2" type="primary">LOC136082482</name>
</gene>
<name>A0ABM4C8J6_HYDVU</name>
<dbReference type="GeneID" id="136082482"/>
<sequence length="104" mass="11810">MGETSKLNDWIEKISQINRQKLRRSSDISEISEQNTTNYQDIVDKFVKKICPSCFSTIGKGISHFCRYSEAVKNLIILAEGLGNVTSEQVASKVLKIKMKRDNI</sequence>
<proteinExistence type="predicted"/>
<protein>
    <submittedName>
        <fullName evidence="2">Uncharacterized protein LOC136082482</fullName>
    </submittedName>
</protein>
<evidence type="ECO:0000313" key="1">
    <source>
        <dbReference type="Proteomes" id="UP001652625"/>
    </source>
</evidence>
<dbReference type="Proteomes" id="UP001652625">
    <property type="component" value="Chromosome 07"/>
</dbReference>